<gene>
    <name evidence="2" type="ORF">DCF19_04040</name>
</gene>
<dbReference type="EMBL" id="QBML01000004">
    <property type="protein sequence ID" value="PZO43807.1"/>
    <property type="molecule type" value="Genomic_DNA"/>
</dbReference>
<dbReference type="SUPFAM" id="SSF55781">
    <property type="entry name" value="GAF domain-like"/>
    <property type="match status" value="1"/>
</dbReference>
<reference evidence="2 3" key="1">
    <citation type="submission" date="2018-04" db="EMBL/GenBank/DDBJ databases">
        <authorList>
            <person name="Go L.Y."/>
            <person name="Mitchell J.A."/>
        </authorList>
    </citation>
    <scope>NUCLEOTIDE SEQUENCE [LARGE SCALE GENOMIC DNA]</scope>
    <source>
        <strain evidence="2">ULC066bin1</strain>
    </source>
</reference>
<dbReference type="InterPro" id="IPR029016">
    <property type="entry name" value="GAF-like_dom_sf"/>
</dbReference>
<feature type="domain" description="Phytochrome chromophore attachment site" evidence="1">
    <location>
        <begin position="21"/>
        <end position="157"/>
    </location>
</feature>
<sequence>MMNSSKRGLSEVLSRITNKLQQDSLVNDALHELRKILNVDRVVLYYFYAQWKGQVTFESLSDRKYSIIGSTGPEECFNLEYAELYLAGRIKLTDDIESATISDCHRDFLRSLQVRSNLVAPVLTNGKLWGLLVAHQCNDVKTWQISDVDSIRQYSHNLSAAPSISEL</sequence>
<protein>
    <recommendedName>
        <fullName evidence="1">Phytochrome chromophore attachment site domain-containing protein</fullName>
    </recommendedName>
</protein>
<organism evidence="2 3">
    <name type="scientific">Pseudanabaena frigida</name>
    <dbReference type="NCBI Taxonomy" id="945775"/>
    <lineage>
        <taxon>Bacteria</taxon>
        <taxon>Bacillati</taxon>
        <taxon>Cyanobacteriota</taxon>
        <taxon>Cyanophyceae</taxon>
        <taxon>Pseudanabaenales</taxon>
        <taxon>Pseudanabaenaceae</taxon>
        <taxon>Pseudanabaena</taxon>
    </lineage>
</organism>
<dbReference type="Pfam" id="PF01590">
    <property type="entry name" value="GAF"/>
    <property type="match status" value="1"/>
</dbReference>
<dbReference type="InterPro" id="IPR003018">
    <property type="entry name" value="GAF"/>
</dbReference>
<dbReference type="InterPro" id="IPR016132">
    <property type="entry name" value="Phyto_chromo_attachment"/>
</dbReference>
<dbReference type="Proteomes" id="UP000249467">
    <property type="component" value="Unassembled WGS sequence"/>
</dbReference>
<dbReference type="AlphaFoldDB" id="A0A2W4WKV5"/>
<evidence type="ECO:0000259" key="1">
    <source>
        <dbReference type="PROSITE" id="PS50046"/>
    </source>
</evidence>
<evidence type="ECO:0000313" key="2">
    <source>
        <dbReference type="EMBL" id="PZO43807.1"/>
    </source>
</evidence>
<accession>A0A2W4WKV5</accession>
<dbReference type="Gene3D" id="3.30.450.40">
    <property type="match status" value="1"/>
</dbReference>
<name>A0A2W4WKV5_9CYAN</name>
<proteinExistence type="predicted"/>
<comment type="caution">
    <text evidence="2">The sequence shown here is derived from an EMBL/GenBank/DDBJ whole genome shotgun (WGS) entry which is preliminary data.</text>
</comment>
<dbReference type="PROSITE" id="PS50046">
    <property type="entry name" value="PHYTOCHROME_2"/>
    <property type="match status" value="1"/>
</dbReference>
<evidence type="ECO:0000313" key="3">
    <source>
        <dbReference type="Proteomes" id="UP000249467"/>
    </source>
</evidence>
<reference evidence="2 3" key="2">
    <citation type="submission" date="2018-06" db="EMBL/GenBank/DDBJ databases">
        <title>Metagenomic assembly of (sub)arctic Cyanobacteria and their associated microbiome from non-axenic cultures.</title>
        <authorList>
            <person name="Baurain D."/>
        </authorList>
    </citation>
    <scope>NUCLEOTIDE SEQUENCE [LARGE SCALE GENOMIC DNA]</scope>
    <source>
        <strain evidence="2">ULC066bin1</strain>
    </source>
</reference>
<dbReference type="SMART" id="SM00065">
    <property type="entry name" value="GAF"/>
    <property type="match status" value="1"/>
</dbReference>